<sequence>MRCIGHITVQTQPLEDYSEYSLE</sequence>
<evidence type="ECO:0000313" key="2">
    <source>
        <dbReference type="Proteomes" id="UP001234989"/>
    </source>
</evidence>
<accession>A0AAF0QU55</accession>
<protein>
    <submittedName>
        <fullName evidence="1">Uncharacterized protein</fullName>
    </submittedName>
</protein>
<keyword evidence="2" id="KW-1185">Reference proteome</keyword>
<organism evidence="1 2">
    <name type="scientific">Solanum verrucosum</name>
    <dbReference type="NCBI Taxonomy" id="315347"/>
    <lineage>
        <taxon>Eukaryota</taxon>
        <taxon>Viridiplantae</taxon>
        <taxon>Streptophyta</taxon>
        <taxon>Embryophyta</taxon>
        <taxon>Tracheophyta</taxon>
        <taxon>Spermatophyta</taxon>
        <taxon>Magnoliopsida</taxon>
        <taxon>eudicotyledons</taxon>
        <taxon>Gunneridae</taxon>
        <taxon>Pentapetalae</taxon>
        <taxon>asterids</taxon>
        <taxon>lamiids</taxon>
        <taxon>Solanales</taxon>
        <taxon>Solanaceae</taxon>
        <taxon>Solanoideae</taxon>
        <taxon>Solaneae</taxon>
        <taxon>Solanum</taxon>
    </lineage>
</organism>
<dbReference type="AlphaFoldDB" id="A0AAF0QU55"/>
<proteinExistence type="predicted"/>
<evidence type="ECO:0000313" key="1">
    <source>
        <dbReference type="EMBL" id="WMV25969.1"/>
    </source>
</evidence>
<name>A0AAF0QU55_SOLVR</name>
<dbReference type="Proteomes" id="UP001234989">
    <property type="component" value="Chromosome 4"/>
</dbReference>
<dbReference type="EMBL" id="CP133615">
    <property type="protein sequence ID" value="WMV25969.1"/>
    <property type="molecule type" value="Genomic_DNA"/>
</dbReference>
<reference evidence="1" key="1">
    <citation type="submission" date="2023-08" db="EMBL/GenBank/DDBJ databases">
        <title>A de novo genome assembly of Solanum verrucosum Schlechtendal, a Mexican diploid species geographically isolated from the other diploid A-genome species in potato relatives.</title>
        <authorList>
            <person name="Hosaka K."/>
        </authorList>
    </citation>
    <scope>NUCLEOTIDE SEQUENCE</scope>
    <source>
        <tissue evidence="1">Young leaves</tissue>
    </source>
</reference>
<gene>
    <name evidence="1" type="ORF">MTR67_019354</name>
</gene>